<reference evidence="1" key="1">
    <citation type="submission" date="2018-05" db="EMBL/GenBank/DDBJ databases">
        <authorList>
            <person name="Lanie J.A."/>
            <person name="Ng W.-L."/>
            <person name="Kazmierczak K.M."/>
            <person name="Andrzejewski T.M."/>
            <person name="Davidsen T.M."/>
            <person name="Wayne K.J."/>
            <person name="Tettelin H."/>
            <person name="Glass J.I."/>
            <person name="Rusch D."/>
            <person name="Podicherti R."/>
            <person name="Tsui H.-C.T."/>
            <person name="Winkler M.E."/>
        </authorList>
    </citation>
    <scope>NUCLEOTIDE SEQUENCE</scope>
</reference>
<dbReference type="AlphaFoldDB" id="A0A381PK68"/>
<evidence type="ECO:0000313" key="1">
    <source>
        <dbReference type="EMBL" id="SUZ65843.1"/>
    </source>
</evidence>
<dbReference type="AntiFam" id="ANF00015">
    <property type="entry name" value="tRNA translation"/>
</dbReference>
<organism evidence="1">
    <name type="scientific">marine metagenome</name>
    <dbReference type="NCBI Taxonomy" id="408172"/>
    <lineage>
        <taxon>unclassified sequences</taxon>
        <taxon>metagenomes</taxon>
        <taxon>ecological metagenomes</taxon>
    </lineage>
</organism>
<sequence>MQNQRFSEFKNCSEPILEAHFNSTGNSVRFWPYHGGVAERLNALVLKTSEGESPPRVRISSPPPVFMRAVEQFILGVTLFVKLPGSRIELSSFKN</sequence>
<gene>
    <name evidence="1" type="ORF">METZ01_LOCUS18697</name>
</gene>
<name>A0A381PK68_9ZZZZ</name>
<protein>
    <submittedName>
        <fullName evidence="1">Uncharacterized protein</fullName>
    </submittedName>
</protein>
<dbReference type="EMBL" id="UINC01000970">
    <property type="protein sequence ID" value="SUZ65843.1"/>
    <property type="molecule type" value="Genomic_DNA"/>
</dbReference>
<accession>A0A381PK68</accession>
<proteinExistence type="predicted"/>